<name>A0A420E6Z9_9ALTE</name>
<dbReference type="Pfam" id="PF13193">
    <property type="entry name" value="AMP-binding_C"/>
    <property type="match status" value="1"/>
</dbReference>
<evidence type="ECO:0000313" key="11">
    <source>
        <dbReference type="EMBL" id="RKF14332.1"/>
    </source>
</evidence>
<evidence type="ECO:0000256" key="4">
    <source>
        <dbReference type="ARBA" id="ARBA00022598"/>
    </source>
</evidence>
<dbReference type="Gene3D" id="3.40.50.12780">
    <property type="entry name" value="N-terminal domain of ligase-like"/>
    <property type="match status" value="1"/>
</dbReference>
<evidence type="ECO:0000313" key="12">
    <source>
        <dbReference type="Proteomes" id="UP000286482"/>
    </source>
</evidence>
<evidence type="ECO:0000256" key="2">
    <source>
        <dbReference type="ARBA" id="ARBA00005005"/>
    </source>
</evidence>
<evidence type="ECO:0000256" key="7">
    <source>
        <dbReference type="ARBA" id="ARBA00039545"/>
    </source>
</evidence>
<dbReference type="InterPro" id="IPR050237">
    <property type="entry name" value="ATP-dep_AMP-bd_enzyme"/>
</dbReference>
<dbReference type="RefSeq" id="WP_120356143.1">
    <property type="nucleotide sequence ID" value="NZ_RAQO01000009.1"/>
</dbReference>
<dbReference type="Pfam" id="PF00501">
    <property type="entry name" value="AMP-binding"/>
    <property type="match status" value="1"/>
</dbReference>
<dbReference type="InterPro" id="IPR045851">
    <property type="entry name" value="AMP-bd_C_sf"/>
</dbReference>
<evidence type="ECO:0000256" key="1">
    <source>
        <dbReference type="ARBA" id="ARBA00004170"/>
    </source>
</evidence>
<dbReference type="PANTHER" id="PTHR43767">
    <property type="entry name" value="LONG-CHAIN-FATTY-ACID--COA LIGASE"/>
    <property type="match status" value="1"/>
</dbReference>
<comment type="subcellular location">
    <subcellularLocation>
        <location evidence="1">Membrane</location>
        <topology evidence="1">Peripheral membrane protein</topology>
    </subcellularLocation>
</comment>
<proteinExistence type="inferred from homology"/>
<dbReference type="InterPro" id="IPR042099">
    <property type="entry name" value="ANL_N_sf"/>
</dbReference>
<comment type="pathway">
    <text evidence="2">Lipid metabolism; fatty acid beta-oxidation.</text>
</comment>
<dbReference type="InterPro" id="IPR020845">
    <property type="entry name" value="AMP-binding_CS"/>
</dbReference>
<comment type="caution">
    <text evidence="11">The sequence shown here is derived from an EMBL/GenBank/DDBJ whole genome shotgun (WGS) entry which is preliminary data.</text>
</comment>
<reference evidence="11 12" key="1">
    <citation type="submission" date="2018-09" db="EMBL/GenBank/DDBJ databases">
        <authorList>
            <person name="Wang Z."/>
        </authorList>
    </citation>
    <scope>NUCLEOTIDE SEQUENCE [LARGE SCALE GENOMIC DNA]</scope>
    <source>
        <strain evidence="11 12">ALS 81</strain>
    </source>
</reference>
<dbReference type="Gene3D" id="3.30.300.30">
    <property type="match status" value="1"/>
</dbReference>
<evidence type="ECO:0000256" key="6">
    <source>
        <dbReference type="ARBA" id="ARBA00026121"/>
    </source>
</evidence>
<accession>A0A420E6Z9</accession>
<keyword evidence="4 11" id="KW-0436">Ligase</keyword>
<evidence type="ECO:0000259" key="9">
    <source>
        <dbReference type="Pfam" id="PF00501"/>
    </source>
</evidence>
<dbReference type="OrthoDB" id="9803968at2"/>
<dbReference type="FunFam" id="3.40.50.12780:FF:000003">
    <property type="entry name" value="Long-chain-fatty-acid--CoA ligase FadD"/>
    <property type="match status" value="1"/>
</dbReference>
<evidence type="ECO:0000259" key="10">
    <source>
        <dbReference type="Pfam" id="PF13193"/>
    </source>
</evidence>
<dbReference type="SUPFAM" id="SSF56801">
    <property type="entry name" value="Acetyl-CoA synthetase-like"/>
    <property type="match status" value="1"/>
</dbReference>
<dbReference type="Proteomes" id="UP000286482">
    <property type="component" value="Unassembled WGS sequence"/>
</dbReference>
<evidence type="ECO:0000256" key="5">
    <source>
        <dbReference type="ARBA" id="ARBA00023136"/>
    </source>
</evidence>
<sequence length="551" mass="61873">MRKPWLDHNPTDVPAEISCEQFKNLGDFFEQQCQRFSERTAFVNMGYELSYAQLEEQSRHFSAYLRHELKLEKGTRVGLMMPNLLQYPIALFGVLRAGLVAVNINPLYTARELEHQLVDSEAEVIVVVDNFASTLEAVVKKTQVKHVIMTRIGDMLALPKRTLVNFVVKYVKRMVPSYHLPDAKSFRYCLKLGAEHNFLAPEIKQSDMAFLQYTGGTTGVAKGAILSHAAILTNVVQVFGHFAPRTLYQDEKVVTPLPLYHIFANTVSLMLVMYLGGSNLLITNPRDMDGFIGELKKYPFTLIFGLNTLFVGLLRHPEFSKLDFSTYRLAIAGGMSTQESVAKQWHEVTGSPIIEGYGLTECAPVVAAGMHTEQAFVPGIGVPMPSTLIKIVDSNEQELATGELGELWIKGPQLMDGYWKREQDSAEAITADGWFRSGDMGYMDERGRFYVVDRSKDMLLVSGFNVYPSEIEEILMSHPEVKEAAVIGVDDDITGQTVKAVLVLKGPPVNEKELKQFCRKQLTAYKVPRLYEFRDELPKSAVGKVLKKNLQ</sequence>
<comment type="similarity">
    <text evidence="3">Belongs to the ATP-dependent AMP-binding enzyme family.</text>
</comment>
<keyword evidence="5" id="KW-0472">Membrane</keyword>
<dbReference type="EC" id="6.2.1.3" evidence="6"/>
<organism evidence="11 12">
    <name type="scientific">Alginatibacterium sediminis</name>
    <dbReference type="NCBI Taxonomy" id="2164068"/>
    <lineage>
        <taxon>Bacteria</taxon>
        <taxon>Pseudomonadati</taxon>
        <taxon>Pseudomonadota</taxon>
        <taxon>Gammaproteobacteria</taxon>
        <taxon>Alteromonadales</taxon>
        <taxon>Alteromonadaceae</taxon>
        <taxon>Alginatibacterium</taxon>
    </lineage>
</organism>
<gene>
    <name evidence="11" type="ORF">DBZ36_16875</name>
</gene>
<dbReference type="GO" id="GO:0004467">
    <property type="term" value="F:long-chain fatty acid-CoA ligase activity"/>
    <property type="evidence" value="ECO:0007669"/>
    <property type="project" value="UniProtKB-EC"/>
</dbReference>
<feature type="domain" description="AMP-binding enzyme C-terminal" evidence="10">
    <location>
        <begin position="470"/>
        <end position="544"/>
    </location>
</feature>
<dbReference type="PANTHER" id="PTHR43767:SF8">
    <property type="entry name" value="LONG-CHAIN-FATTY-ACID--COA LIGASE"/>
    <property type="match status" value="1"/>
</dbReference>
<feature type="domain" description="AMP-dependent synthetase/ligase" evidence="9">
    <location>
        <begin position="29"/>
        <end position="419"/>
    </location>
</feature>
<protein>
    <recommendedName>
        <fullName evidence="7">Long-chain-fatty-acid--CoA ligase</fullName>
        <ecNumber evidence="6">6.2.1.3</ecNumber>
    </recommendedName>
    <alternativeName>
        <fullName evidence="8">Long-chain acyl-CoA synthetase</fullName>
    </alternativeName>
</protein>
<dbReference type="InterPro" id="IPR000873">
    <property type="entry name" value="AMP-dep_synth/lig_dom"/>
</dbReference>
<dbReference type="InterPro" id="IPR025110">
    <property type="entry name" value="AMP-bd_C"/>
</dbReference>
<evidence type="ECO:0000256" key="8">
    <source>
        <dbReference type="ARBA" id="ARBA00042773"/>
    </source>
</evidence>
<keyword evidence="12" id="KW-1185">Reference proteome</keyword>
<dbReference type="EMBL" id="RAQO01000009">
    <property type="protein sequence ID" value="RKF14332.1"/>
    <property type="molecule type" value="Genomic_DNA"/>
</dbReference>
<dbReference type="PROSITE" id="PS00455">
    <property type="entry name" value="AMP_BINDING"/>
    <property type="match status" value="1"/>
</dbReference>
<dbReference type="AlphaFoldDB" id="A0A420E6Z9"/>
<dbReference type="GO" id="GO:0016020">
    <property type="term" value="C:membrane"/>
    <property type="evidence" value="ECO:0007669"/>
    <property type="project" value="UniProtKB-SubCell"/>
</dbReference>
<evidence type="ECO:0000256" key="3">
    <source>
        <dbReference type="ARBA" id="ARBA00006432"/>
    </source>
</evidence>
<dbReference type="CDD" id="cd05936">
    <property type="entry name" value="FC-FACS_FadD_like"/>
    <property type="match status" value="1"/>
</dbReference>